<comment type="caution">
    <text evidence="6">The sequence shown here is derived from an EMBL/GenBank/DDBJ whole genome shotgun (WGS) entry which is preliminary data.</text>
</comment>
<dbReference type="GO" id="GO:0000324">
    <property type="term" value="C:fungal-type vacuole"/>
    <property type="evidence" value="ECO:0007669"/>
    <property type="project" value="TreeGrafter"/>
</dbReference>
<dbReference type="Pfam" id="PF04479">
    <property type="entry name" value="RTA1"/>
    <property type="match status" value="1"/>
</dbReference>
<keyword evidence="3 5" id="KW-1133">Transmembrane helix</keyword>
<dbReference type="HOGENOM" id="CLU_033465_6_4_1"/>
<evidence type="ECO:0000256" key="4">
    <source>
        <dbReference type="ARBA" id="ARBA00023136"/>
    </source>
</evidence>
<proteinExistence type="predicted"/>
<dbReference type="PANTHER" id="PTHR31465:SF9">
    <property type="entry name" value="SPHINGOID LONG-CHAIN BASE TRANSPORTER RSB1"/>
    <property type="match status" value="1"/>
</dbReference>
<organism evidence="6 7">
    <name type="scientific">Metarhizium robertsii</name>
    <dbReference type="NCBI Taxonomy" id="568076"/>
    <lineage>
        <taxon>Eukaryota</taxon>
        <taxon>Fungi</taxon>
        <taxon>Dikarya</taxon>
        <taxon>Ascomycota</taxon>
        <taxon>Pezizomycotina</taxon>
        <taxon>Sordariomycetes</taxon>
        <taxon>Hypocreomycetidae</taxon>
        <taxon>Hypocreales</taxon>
        <taxon>Clavicipitaceae</taxon>
        <taxon>Metarhizium</taxon>
    </lineage>
</organism>
<protein>
    <submittedName>
        <fullName evidence="6">RTA1 like domain protein</fullName>
    </submittedName>
</protein>
<gene>
    <name evidence="6" type="ORF">X797_001137</name>
</gene>
<evidence type="ECO:0000313" key="7">
    <source>
        <dbReference type="Proteomes" id="UP000030151"/>
    </source>
</evidence>
<feature type="transmembrane region" description="Helical" evidence="5">
    <location>
        <begin position="235"/>
        <end position="255"/>
    </location>
</feature>
<feature type="transmembrane region" description="Helical" evidence="5">
    <location>
        <begin position="52"/>
        <end position="71"/>
    </location>
</feature>
<dbReference type="EMBL" id="JELW01000001">
    <property type="protein sequence ID" value="EXV06417.1"/>
    <property type="molecule type" value="Genomic_DNA"/>
</dbReference>
<dbReference type="AlphaFoldDB" id="A0A0A1V857"/>
<feature type="transmembrane region" description="Helical" evidence="5">
    <location>
        <begin position="127"/>
        <end position="154"/>
    </location>
</feature>
<evidence type="ECO:0000256" key="1">
    <source>
        <dbReference type="ARBA" id="ARBA00004141"/>
    </source>
</evidence>
<name>A0A0A1V857_9HYPO</name>
<feature type="transmembrane region" description="Helical" evidence="5">
    <location>
        <begin position="160"/>
        <end position="185"/>
    </location>
</feature>
<evidence type="ECO:0000256" key="5">
    <source>
        <dbReference type="SAM" id="Phobius"/>
    </source>
</evidence>
<reference evidence="6 7" key="1">
    <citation type="submission" date="2014-02" db="EMBL/GenBank/DDBJ databases">
        <title>The genome sequence of the entomopathogenic fungus Metarhizium robertsii ARSEF 2575.</title>
        <authorList>
            <person name="Giuliano Garisto Donzelli B."/>
            <person name="Roe B.A."/>
            <person name="Macmil S.L."/>
            <person name="Krasnoff S.B."/>
            <person name="Gibson D.M."/>
        </authorList>
    </citation>
    <scope>NUCLEOTIDE SEQUENCE [LARGE SCALE GENOMIC DNA]</scope>
    <source>
        <strain evidence="6 7">ARSEF 2575</strain>
    </source>
</reference>
<keyword evidence="4 5" id="KW-0472">Membrane</keyword>
<dbReference type="GO" id="GO:0005886">
    <property type="term" value="C:plasma membrane"/>
    <property type="evidence" value="ECO:0007669"/>
    <property type="project" value="TreeGrafter"/>
</dbReference>
<evidence type="ECO:0000256" key="3">
    <source>
        <dbReference type="ARBA" id="ARBA00022989"/>
    </source>
</evidence>
<evidence type="ECO:0000256" key="2">
    <source>
        <dbReference type="ARBA" id="ARBA00022692"/>
    </source>
</evidence>
<comment type="subcellular location">
    <subcellularLocation>
        <location evidence="1">Membrane</location>
        <topology evidence="1">Multi-pass membrane protein</topology>
    </subcellularLocation>
</comment>
<evidence type="ECO:0000313" key="6">
    <source>
        <dbReference type="EMBL" id="EXV06417.1"/>
    </source>
</evidence>
<sequence length="280" mass="31094">MDNSTNSTIHVPPNGEGALPFTPLLAPSAIFTAIFGILLFLHTFLACKFRRYYGYSIGMLCGVLLEFLGYIAKLLLSNNRRDKNGYIMYIIGLTLGPTFLSSSLYLGISMLQRHYSQARVKHIGPRLFATLFILGDFACLCFIGCGGSLAAIFADSPVGIDLMIAGLATQVLCTAIFCLVLFVVYKKLQLRLRYDKMRWYMLGASLAAACLFIRSCWRVAELSDGFNGPLASKEGIFIALDSIPMVFMSILLTVLHPQYWFGEVCRANKLVVEHNLVNRI</sequence>
<feature type="transmembrane region" description="Helical" evidence="5">
    <location>
        <begin position="86"/>
        <end position="106"/>
    </location>
</feature>
<feature type="transmembrane region" description="Helical" evidence="5">
    <location>
        <begin position="197"/>
        <end position="215"/>
    </location>
</feature>
<keyword evidence="2 5" id="KW-0812">Transmembrane</keyword>
<dbReference type="Proteomes" id="UP000030151">
    <property type="component" value="Unassembled WGS sequence"/>
</dbReference>
<feature type="transmembrane region" description="Helical" evidence="5">
    <location>
        <begin position="24"/>
        <end position="45"/>
    </location>
</feature>
<accession>A0A0A1V857</accession>
<dbReference type="PANTHER" id="PTHR31465">
    <property type="entry name" value="PROTEIN RTA1-RELATED"/>
    <property type="match status" value="1"/>
</dbReference>
<dbReference type="InterPro" id="IPR007568">
    <property type="entry name" value="RTA1"/>
</dbReference>